<evidence type="ECO:0000313" key="8">
    <source>
        <dbReference type="Proteomes" id="UP000092154"/>
    </source>
</evidence>
<dbReference type="STRING" id="1314800.A0A1B7N9U4"/>
<evidence type="ECO:0000256" key="5">
    <source>
        <dbReference type="SAM" id="Phobius"/>
    </source>
</evidence>
<feature type="transmembrane region" description="Helical" evidence="5">
    <location>
        <begin position="334"/>
        <end position="352"/>
    </location>
</feature>
<feature type="transmembrane region" description="Helical" evidence="5">
    <location>
        <begin position="212"/>
        <end position="232"/>
    </location>
</feature>
<dbReference type="GO" id="GO:0022857">
    <property type="term" value="F:transmembrane transporter activity"/>
    <property type="evidence" value="ECO:0007669"/>
    <property type="project" value="InterPro"/>
</dbReference>
<feature type="transmembrane region" description="Helical" evidence="5">
    <location>
        <begin position="508"/>
        <end position="527"/>
    </location>
</feature>
<dbReference type="AlphaFoldDB" id="A0A1B7N9U4"/>
<evidence type="ECO:0000256" key="2">
    <source>
        <dbReference type="ARBA" id="ARBA00022692"/>
    </source>
</evidence>
<feature type="domain" description="Major facilitator superfamily (MFS) profile" evidence="6">
    <location>
        <begin position="58"/>
        <end position="530"/>
    </location>
</feature>
<dbReference type="Gene3D" id="1.20.1720.10">
    <property type="entry name" value="Multidrug resistance protein D"/>
    <property type="match status" value="1"/>
</dbReference>
<feature type="transmembrane region" description="Helical" evidence="5">
    <location>
        <begin position="367"/>
        <end position="392"/>
    </location>
</feature>
<evidence type="ECO:0000313" key="7">
    <source>
        <dbReference type="EMBL" id="OAX41598.1"/>
    </source>
</evidence>
<keyword evidence="3 5" id="KW-1133">Transmembrane helix</keyword>
<dbReference type="SUPFAM" id="SSF103473">
    <property type="entry name" value="MFS general substrate transporter"/>
    <property type="match status" value="1"/>
</dbReference>
<accession>A0A1B7N9U4</accession>
<comment type="subcellular location">
    <subcellularLocation>
        <location evidence="1">Membrane</location>
        <topology evidence="1">Multi-pass membrane protein</topology>
    </subcellularLocation>
</comment>
<feature type="transmembrane region" description="Helical" evidence="5">
    <location>
        <begin position="123"/>
        <end position="142"/>
    </location>
</feature>
<feature type="transmembrane region" description="Helical" evidence="5">
    <location>
        <begin position="94"/>
        <end position="111"/>
    </location>
</feature>
<reference evidence="7 8" key="1">
    <citation type="submission" date="2016-06" db="EMBL/GenBank/DDBJ databases">
        <title>Comparative genomics of the ectomycorrhizal sister species Rhizopogon vinicolor and Rhizopogon vesiculosus (Basidiomycota: Boletales) reveals a divergence of the mating type B locus.</title>
        <authorList>
            <consortium name="DOE Joint Genome Institute"/>
            <person name="Mujic A.B."/>
            <person name="Kuo A."/>
            <person name="Tritt A."/>
            <person name="Lipzen A."/>
            <person name="Chen C."/>
            <person name="Johnson J."/>
            <person name="Sharma A."/>
            <person name="Barry K."/>
            <person name="Grigoriev I.V."/>
            <person name="Spatafora J.W."/>
        </authorList>
    </citation>
    <scope>NUCLEOTIDE SEQUENCE [LARGE SCALE GENOMIC DNA]</scope>
    <source>
        <strain evidence="7 8">AM-OR11-026</strain>
    </source>
</reference>
<feature type="transmembrane region" description="Helical" evidence="5">
    <location>
        <begin position="439"/>
        <end position="465"/>
    </location>
</feature>
<keyword evidence="8" id="KW-1185">Reference proteome</keyword>
<evidence type="ECO:0000256" key="1">
    <source>
        <dbReference type="ARBA" id="ARBA00004141"/>
    </source>
</evidence>
<sequence length="547" mass="59468">MAITSEDPIQHPKESTESVLPVGSSAIAQVYQEVKTDIEHTIVEDDPRKWGNARKTVVLVIVSGGSMIAGLACNIQNPANARIQSDLRATTSEISWTLSVFILIQGVLPLLWSTISEIKGRKFVYVSSMALFALASAIVALSKTIGLVIGMRGLQAAGSSALLSIAAGTLADIYEPHERGAKMGIYYSAPLLGPALGPILGGVLAQRMGWRSIFWFVMICAIVVLLALVFLFKDTFRKERSLTYQNVLKRRVNEQVAQHLSTSSQTVIASPVAEKPPQPALERVASSQQKGYLDVEANALAVAPASRMKYITLSLTDVNPFPPLLKILTRMNNLALLFASGLIFAFNYSISYTCSITLSEHYDYDSLWIGLVLLSYGIGGNICGSILGGRWSDRSLAKLTQENGGKSFAEMRLTSTLPAMWFFPPSIIGYAWVCEKHVHVAAICVMLFLSGFFSIWIYTSTLAYIVDANPGRSSTAVATNSAFRCIFAFVATEVAVPIQDAIGDGGLYTLWGGIMIIMEVLILLVLYKGKKWREACDEKGKGVSEQP</sequence>
<dbReference type="OrthoDB" id="2585655at2759"/>
<dbReference type="InterPro" id="IPR011701">
    <property type="entry name" value="MFS"/>
</dbReference>
<evidence type="ECO:0000259" key="6">
    <source>
        <dbReference type="PROSITE" id="PS50850"/>
    </source>
</evidence>
<feature type="transmembrane region" description="Helical" evidence="5">
    <location>
        <begin position="154"/>
        <end position="173"/>
    </location>
</feature>
<feature type="transmembrane region" description="Helical" evidence="5">
    <location>
        <begin position="185"/>
        <end position="206"/>
    </location>
</feature>
<dbReference type="Pfam" id="PF07690">
    <property type="entry name" value="MFS_1"/>
    <property type="match status" value="1"/>
</dbReference>
<dbReference type="InterPro" id="IPR020846">
    <property type="entry name" value="MFS_dom"/>
</dbReference>
<dbReference type="Proteomes" id="UP000092154">
    <property type="component" value="Unassembled WGS sequence"/>
</dbReference>
<keyword evidence="4 5" id="KW-0472">Membrane</keyword>
<dbReference type="EMBL" id="KV448176">
    <property type="protein sequence ID" value="OAX41598.1"/>
    <property type="molecule type" value="Genomic_DNA"/>
</dbReference>
<dbReference type="PROSITE" id="PS50850">
    <property type="entry name" value="MFS"/>
    <property type="match status" value="1"/>
</dbReference>
<evidence type="ECO:0000256" key="4">
    <source>
        <dbReference type="ARBA" id="ARBA00023136"/>
    </source>
</evidence>
<keyword evidence="2 5" id="KW-0812">Transmembrane</keyword>
<protein>
    <submittedName>
        <fullName evidence="7">Vacuolar DHA amino acid exporter</fullName>
    </submittedName>
</protein>
<dbReference type="InParanoid" id="A0A1B7N9U4"/>
<feature type="transmembrane region" description="Helical" evidence="5">
    <location>
        <begin position="57"/>
        <end position="79"/>
    </location>
</feature>
<gene>
    <name evidence="7" type="ORF">K503DRAFT_735307</name>
</gene>
<dbReference type="Gene3D" id="1.20.1250.20">
    <property type="entry name" value="MFS general substrate transporter like domains"/>
    <property type="match status" value="1"/>
</dbReference>
<dbReference type="GO" id="GO:0005886">
    <property type="term" value="C:plasma membrane"/>
    <property type="evidence" value="ECO:0007669"/>
    <property type="project" value="TreeGrafter"/>
</dbReference>
<dbReference type="PANTHER" id="PTHR23502">
    <property type="entry name" value="MAJOR FACILITATOR SUPERFAMILY"/>
    <property type="match status" value="1"/>
</dbReference>
<dbReference type="InterPro" id="IPR036259">
    <property type="entry name" value="MFS_trans_sf"/>
</dbReference>
<evidence type="ECO:0000256" key="3">
    <source>
        <dbReference type="ARBA" id="ARBA00022989"/>
    </source>
</evidence>
<organism evidence="7 8">
    <name type="scientific">Rhizopogon vinicolor AM-OR11-026</name>
    <dbReference type="NCBI Taxonomy" id="1314800"/>
    <lineage>
        <taxon>Eukaryota</taxon>
        <taxon>Fungi</taxon>
        <taxon>Dikarya</taxon>
        <taxon>Basidiomycota</taxon>
        <taxon>Agaricomycotina</taxon>
        <taxon>Agaricomycetes</taxon>
        <taxon>Agaricomycetidae</taxon>
        <taxon>Boletales</taxon>
        <taxon>Suillineae</taxon>
        <taxon>Rhizopogonaceae</taxon>
        <taxon>Rhizopogon</taxon>
    </lineage>
</organism>
<dbReference type="PANTHER" id="PTHR23502:SF5">
    <property type="entry name" value="QUINIDINE RESISTANCE PROTEIN 3"/>
    <property type="match status" value="1"/>
</dbReference>
<name>A0A1B7N9U4_9AGAM</name>
<proteinExistence type="predicted"/>